<dbReference type="KEGG" id="mbe:MBM_09984"/>
<dbReference type="EMBL" id="JH921480">
    <property type="protein sequence ID" value="EKD11859.1"/>
    <property type="molecule type" value="Genomic_DNA"/>
</dbReference>
<gene>
    <name evidence="2" type="ORF">MBM_09984</name>
</gene>
<dbReference type="HOGENOM" id="CLU_2197509_0_0_1"/>
<dbReference type="AlphaFoldDB" id="K1XHA7"/>
<name>K1XHA7_MARBU</name>
<proteinExistence type="predicted"/>
<sequence length="108" mass="11469">MSWDWTRSDIRNGRSLFEAGEYLKPSRISATPVPKAGADVHSKPAQRTRHSFAMPAASSTPVSIESGLVLNYTPGTLLGESGGREDSAGVIYHSGGQPVAEEVTDTIP</sequence>
<keyword evidence="3" id="KW-1185">Reference proteome</keyword>
<dbReference type="Proteomes" id="UP000006753">
    <property type="component" value="Unassembled WGS sequence"/>
</dbReference>
<feature type="region of interest" description="Disordered" evidence="1">
    <location>
        <begin position="88"/>
        <end position="108"/>
    </location>
</feature>
<protein>
    <submittedName>
        <fullName evidence="2">Uncharacterized protein</fullName>
    </submittedName>
</protein>
<dbReference type="InParanoid" id="K1XHA7"/>
<evidence type="ECO:0000313" key="2">
    <source>
        <dbReference type="EMBL" id="EKD11859.1"/>
    </source>
</evidence>
<reference evidence="2 3" key="1">
    <citation type="journal article" date="2012" name="BMC Genomics">
        <title>Sequencing the genome of Marssonina brunnea reveals fungus-poplar co-evolution.</title>
        <authorList>
            <person name="Zhu S."/>
            <person name="Cao Y.-Z."/>
            <person name="Jiang C."/>
            <person name="Tan B.-Y."/>
            <person name="Wang Z."/>
            <person name="Feng S."/>
            <person name="Zhang L."/>
            <person name="Su X.-H."/>
            <person name="Brejova B."/>
            <person name="Vinar T."/>
            <person name="Xu M."/>
            <person name="Wang M.-X."/>
            <person name="Zhang S.-G."/>
            <person name="Huang M.-R."/>
            <person name="Wu R."/>
            <person name="Zhou Y."/>
        </authorList>
    </citation>
    <scope>NUCLEOTIDE SEQUENCE [LARGE SCALE GENOMIC DNA]</scope>
    <source>
        <strain evidence="2 3">MB_m1</strain>
    </source>
</reference>
<organism evidence="2 3">
    <name type="scientific">Marssonina brunnea f. sp. multigermtubi (strain MB_m1)</name>
    <name type="common">Marssonina leaf spot fungus</name>
    <dbReference type="NCBI Taxonomy" id="1072389"/>
    <lineage>
        <taxon>Eukaryota</taxon>
        <taxon>Fungi</taxon>
        <taxon>Dikarya</taxon>
        <taxon>Ascomycota</taxon>
        <taxon>Pezizomycotina</taxon>
        <taxon>Leotiomycetes</taxon>
        <taxon>Helotiales</taxon>
        <taxon>Drepanopezizaceae</taxon>
        <taxon>Drepanopeziza</taxon>
    </lineage>
</organism>
<accession>K1XHA7</accession>
<feature type="region of interest" description="Disordered" evidence="1">
    <location>
        <begin position="28"/>
        <end position="49"/>
    </location>
</feature>
<evidence type="ECO:0000313" key="3">
    <source>
        <dbReference type="Proteomes" id="UP000006753"/>
    </source>
</evidence>
<evidence type="ECO:0000256" key="1">
    <source>
        <dbReference type="SAM" id="MobiDB-lite"/>
    </source>
</evidence>